<keyword evidence="1" id="KW-0805">Transcription regulation</keyword>
<accession>A0A4S2H2J7</accession>
<keyword evidence="3" id="KW-0804">Transcription</keyword>
<proteinExistence type="predicted"/>
<dbReference type="SMART" id="SM00342">
    <property type="entry name" value="HTH_ARAC"/>
    <property type="match status" value="1"/>
</dbReference>
<name>A0A4S2H2J7_9PROT</name>
<organism evidence="6 7">
    <name type="scientific">Marinicauda algicola</name>
    <dbReference type="NCBI Taxonomy" id="2029849"/>
    <lineage>
        <taxon>Bacteria</taxon>
        <taxon>Pseudomonadati</taxon>
        <taxon>Pseudomonadota</taxon>
        <taxon>Alphaproteobacteria</taxon>
        <taxon>Maricaulales</taxon>
        <taxon>Maricaulaceae</taxon>
        <taxon>Marinicauda</taxon>
    </lineage>
</organism>
<protein>
    <submittedName>
        <fullName evidence="6">AraC family transcriptional regulator</fullName>
    </submittedName>
</protein>
<sequence length="356" mass="40166">MTAATIAAGYPRGLVDFAVTQGADRVELLRQSGICEETLAHQDNRVPVKDYVRLFDVASDHTGMPAVSLEYGKAVRMQEISIVGLICEACESVLDVPKQLNRYAALVVDDNRFEPATILRGVTRGSQTWIEGPSTLFSDYPVIAECELARLVWNTRAMFVDVPEFKKIRFPRTVHLMRSAPKYKADFERIFEAPVVFDSTWNALQIDPEFLSLKQPPVNRYVFGVLSERADSLLNELRLSKTVRGRVETVLMEILHTGEASMDVVAARLGQSRQTLYRKLKEEGVTYEQVLDGLRQKLAVHFLSGKQVSVNQTAYLLGFSDPASFSRAFKRWTGESPRAVHQRRSPLKPRNQTRSM</sequence>
<dbReference type="Pfam" id="PF12625">
    <property type="entry name" value="Arabinose_bd"/>
    <property type="match status" value="1"/>
</dbReference>
<dbReference type="GO" id="GO:0005829">
    <property type="term" value="C:cytosol"/>
    <property type="evidence" value="ECO:0007669"/>
    <property type="project" value="TreeGrafter"/>
</dbReference>
<evidence type="ECO:0000256" key="4">
    <source>
        <dbReference type="SAM" id="MobiDB-lite"/>
    </source>
</evidence>
<evidence type="ECO:0000256" key="3">
    <source>
        <dbReference type="ARBA" id="ARBA00023163"/>
    </source>
</evidence>
<dbReference type="EMBL" id="SRXW01000001">
    <property type="protein sequence ID" value="TGY89578.1"/>
    <property type="molecule type" value="Genomic_DNA"/>
</dbReference>
<dbReference type="Pfam" id="PF12833">
    <property type="entry name" value="HTH_18"/>
    <property type="match status" value="1"/>
</dbReference>
<evidence type="ECO:0000256" key="2">
    <source>
        <dbReference type="ARBA" id="ARBA00023125"/>
    </source>
</evidence>
<dbReference type="InterPro" id="IPR032687">
    <property type="entry name" value="AraC-type_N"/>
</dbReference>
<dbReference type="AlphaFoldDB" id="A0A4S2H2J7"/>
<keyword evidence="7" id="KW-1185">Reference proteome</keyword>
<dbReference type="GO" id="GO:0003700">
    <property type="term" value="F:DNA-binding transcription factor activity"/>
    <property type="evidence" value="ECO:0007669"/>
    <property type="project" value="InterPro"/>
</dbReference>
<evidence type="ECO:0000313" key="6">
    <source>
        <dbReference type="EMBL" id="TGY89578.1"/>
    </source>
</evidence>
<dbReference type="RefSeq" id="WP_135994077.1">
    <property type="nucleotide sequence ID" value="NZ_CP071057.1"/>
</dbReference>
<dbReference type="SUPFAM" id="SSF46689">
    <property type="entry name" value="Homeodomain-like"/>
    <property type="match status" value="1"/>
</dbReference>
<evidence type="ECO:0000256" key="1">
    <source>
        <dbReference type="ARBA" id="ARBA00023015"/>
    </source>
</evidence>
<dbReference type="OrthoDB" id="9805730at2"/>
<feature type="domain" description="HTH araC/xylS-type" evidence="5">
    <location>
        <begin position="245"/>
        <end position="343"/>
    </location>
</feature>
<dbReference type="PANTHER" id="PTHR47894:SF1">
    <property type="entry name" value="HTH-TYPE TRANSCRIPTIONAL REGULATOR VQSM"/>
    <property type="match status" value="1"/>
</dbReference>
<dbReference type="InterPro" id="IPR009057">
    <property type="entry name" value="Homeodomain-like_sf"/>
</dbReference>
<keyword evidence="2" id="KW-0238">DNA-binding</keyword>
<evidence type="ECO:0000313" key="7">
    <source>
        <dbReference type="Proteomes" id="UP000308054"/>
    </source>
</evidence>
<reference evidence="6 7" key="1">
    <citation type="journal article" date="2017" name="Int. J. Syst. Evol. Microbiol.">
        <title>Marinicauda algicola sp. nov., isolated from a marine red alga Rhodosorus marinus.</title>
        <authorList>
            <person name="Jeong S.E."/>
            <person name="Jeon S.H."/>
            <person name="Chun B.H."/>
            <person name="Kim D.W."/>
            <person name="Jeon C.O."/>
        </authorList>
    </citation>
    <scope>NUCLEOTIDE SEQUENCE [LARGE SCALE GENOMIC DNA]</scope>
    <source>
        <strain evidence="6 7">JCM 31718</strain>
    </source>
</reference>
<dbReference type="Proteomes" id="UP000308054">
    <property type="component" value="Unassembled WGS sequence"/>
</dbReference>
<dbReference type="InterPro" id="IPR018060">
    <property type="entry name" value="HTH_AraC"/>
</dbReference>
<dbReference type="Gene3D" id="1.10.10.60">
    <property type="entry name" value="Homeodomain-like"/>
    <property type="match status" value="1"/>
</dbReference>
<comment type="caution">
    <text evidence="6">The sequence shown here is derived from an EMBL/GenBank/DDBJ whole genome shotgun (WGS) entry which is preliminary data.</text>
</comment>
<dbReference type="PROSITE" id="PS01124">
    <property type="entry name" value="HTH_ARAC_FAMILY_2"/>
    <property type="match status" value="1"/>
</dbReference>
<evidence type="ECO:0000259" key="5">
    <source>
        <dbReference type="PROSITE" id="PS01124"/>
    </source>
</evidence>
<dbReference type="GO" id="GO:0000976">
    <property type="term" value="F:transcription cis-regulatory region binding"/>
    <property type="evidence" value="ECO:0007669"/>
    <property type="project" value="TreeGrafter"/>
</dbReference>
<gene>
    <name evidence="6" type="ORF">E5163_00060</name>
</gene>
<feature type="region of interest" description="Disordered" evidence="4">
    <location>
        <begin position="336"/>
        <end position="356"/>
    </location>
</feature>
<dbReference type="PANTHER" id="PTHR47894">
    <property type="entry name" value="HTH-TYPE TRANSCRIPTIONAL REGULATOR GADX"/>
    <property type="match status" value="1"/>
</dbReference>